<dbReference type="NCBIfam" id="TIGR00208">
    <property type="entry name" value="fliS"/>
    <property type="match status" value="1"/>
</dbReference>
<evidence type="ECO:0000256" key="6">
    <source>
        <dbReference type="PIRNR" id="PIRNR039090"/>
    </source>
</evidence>
<name>A0A4R3N4I6_9GAMM</name>
<gene>
    <name evidence="7" type="ORF">EDC34_10697</name>
</gene>
<evidence type="ECO:0000313" key="7">
    <source>
        <dbReference type="EMBL" id="TCT23277.1"/>
    </source>
</evidence>
<evidence type="ECO:0000256" key="2">
    <source>
        <dbReference type="ARBA" id="ARBA00008787"/>
    </source>
</evidence>
<proteinExistence type="inferred from homology"/>
<dbReference type="GO" id="GO:0071973">
    <property type="term" value="P:bacterial-type flagellum-dependent cell motility"/>
    <property type="evidence" value="ECO:0007669"/>
    <property type="project" value="TreeGrafter"/>
</dbReference>
<dbReference type="PANTHER" id="PTHR34773">
    <property type="entry name" value="FLAGELLAR SECRETION CHAPERONE FLIS"/>
    <property type="match status" value="1"/>
</dbReference>
<reference evidence="7 8" key="1">
    <citation type="submission" date="2019-03" db="EMBL/GenBank/DDBJ databases">
        <title>Genomic Encyclopedia of Type Strains, Phase IV (KMG-IV): sequencing the most valuable type-strain genomes for metagenomic binning, comparative biology and taxonomic classification.</title>
        <authorList>
            <person name="Goeker M."/>
        </authorList>
    </citation>
    <scope>NUCLEOTIDE SEQUENCE [LARGE SCALE GENOMIC DNA]</scope>
    <source>
        <strain evidence="7 8">DSM 13605</strain>
    </source>
</reference>
<dbReference type="Pfam" id="PF02561">
    <property type="entry name" value="FliS"/>
    <property type="match status" value="1"/>
</dbReference>
<dbReference type="Proteomes" id="UP000295414">
    <property type="component" value="Unassembled WGS sequence"/>
</dbReference>
<dbReference type="Gene3D" id="1.20.120.340">
    <property type="entry name" value="Flagellar protein FliS"/>
    <property type="match status" value="1"/>
</dbReference>
<dbReference type="GO" id="GO:0005829">
    <property type="term" value="C:cytosol"/>
    <property type="evidence" value="ECO:0007669"/>
    <property type="project" value="UniProtKB-SubCell"/>
</dbReference>
<comment type="caution">
    <text evidence="7">The sequence shown here is derived from an EMBL/GenBank/DDBJ whole genome shotgun (WGS) entry which is preliminary data.</text>
</comment>
<evidence type="ECO:0000256" key="1">
    <source>
        <dbReference type="ARBA" id="ARBA00004514"/>
    </source>
</evidence>
<dbReference type="EMBL" id="SMAP01000006">
    <property type="protein sequence ID" value="TCT23277.1"/>
    <property type="molecule type" value="Genomic_DNA"/>
</dbReference>
<keyword evidence="7" id="KW-0282">Flagellum</keyword>
<dbReference type="InterPro" id="IPR036584">
    <property type="entry name" value="FliS_sf"/>
</dbReference>
<dbReference type="SUPFAM" id="SSF101116">
    <property type="entry name" value="Flagellar export chaperone FliS"/>
    <property type="match status" value="1"/>
</dbReference>
<accession>A0A4R3N4I6</accession>
<dbReference type="AlphaFoldDB" id="A0A4R3N4I6"/>
<dbReference type="PANTHER" id="PTHR34773:SF1">
    <property type="entry name" value="FLAGELLAR SECRETION CHAPERONE FLIS"/>
    <property type="match status" value="1"/>
</dbReference>
<organism evidence="7 8">
    <name type="scientific">Thermomonas haemolytica</name>
    <dbReference type="NCBI Taxonomy" id="141949"/>
    <lineage>
        <taxon>Bacteria</taxon>
        <taxon>Pseudomonadati</taxon>
        <taxon>Pseudomonadota</taxon>
        <taxon>Gammaproteobacteria</taxon>
        <taxon>Lysobacterales</taxon>
        <taxon>Lysobacteraceae</taxon>
        <taxon>Thermomonas</taxon>
    </lineage>
</organism>
<evidence type="ECO:0000256" key="4">
    <source>
        <dbReference type="ARBA" id="ARBA00022795"/>
    </source>
</evidence>
<comment type="similarity">
    <text evidence="2 6">Belongs to the FliS family.</text>
</comment>
<dbReference type="CDD" id="cd16098">
    <property type="entry name" value="FliS"/>
    <property type="match status" value="1"/>
</dbReference>
<sequence length="129" mass="13657">MNARASAQHYRQTAVQSAVLEASPHRLVALMLAGIRERLQLALACMEKGDIARKGQAISEASMIIGELDGSLDHKAGGDIAAGLSALYTYAQRRLVEANLHNDPGRLQEVDGLIAEIEGAWQAIAPAGA</sequence>
<protein>
    <recommendedName>
        <fullName evidence="6">Flagellar secretion chaperone FliS</fullName>
    </recommendedName>
</protein>
<dbReference type="InterPro" id="IPR003713">
    <property type="entry name" value="FliS"/>
</dbReference>
<dbReference type="PIRSF" id="PIRSF039090">
    <property type="entry name" value="Flis"/>
    <property type="match status" value="1"/>
</dbReference>
<evidence type="ECO:0000256" key="5">
    <source>
        <dbReference type="ARBA" id="ARBA00023186"/>
    </source>
</evidence>
<keyword evidence="4 6" id="KW-1005">Bacterial flagellum biogenesis</keyword>
<comment type="subcellular location">
    <subcellularLocation>
        <location evidence="1 6">Cytoplasm</location>
        <location evidence="1 6">Cytosol</location>
    </subcellularLocation>
</comment>
<keyword evidence="5" id="KW-0143">Chaperone</keyword>
<keyword evidence="7" id="KW-0969">Cilium</keyword>
<evidence type="ECO:0000256" key="3">
    <source>
        <dbReference type="ARBA" id="ARBA00022490"/>
    </source>
</evidence>
<keyword evidence="3 6" id="KW-0963">Cytoplasm</keyword>
<evidence type="ECO:0000313" key="8">
    <source>
        <dbReference type="Proteomes" id="UP000295414"/>
    </source>
</evidence>
<keyword evidence="7" id="KW-0966">Cell projection</keyword>
<dbReference type="RefSeq" id="WP_425477475.1">
    <property type="nucleotide sequence ID" value="NZ_MSZW01000007.1"/>
</dbReference>
<keyword evidence="8" id="KW-1185">Reference proteome</keyword>
<dbReference type="GO" id="GO:0044780">
    <property type="term" value="P:bacterial-type flagellum assembly"/>
    <property type="evidence" value="ECO:0007669"/>
    <property type="project" value="InterPro"/>
</dbReference>